<accession>A0ACB9I880</accession>
<dbReference type="Proteomes" id="UP001056120">
    <property type="component" value="Linkage Group LG10"/>
</dbReference>
<comment type="caution">
    <text evidence="1">The sequence shown here is derived from an EMBL/GenBank/DDBJ whole genome shotgun (WGS) entry which is preliminary data.</text>
</comment>
<name>A0ACB9I880_9ASTR</name>
<reference evidence="1 2" key="2">
    <citation type="journal article" date="2022" name="Mol. Ecol. Resour.">
        <title>The genomes of chicory, endive, great burdock and yacon provide insights into Asteraceae paleo-polyploidization history and plant inulin production.</title>
        <authorList>
            <person name="Fan W."/>
            <person name="Wang S."/>
            <person name="Wang H."/>
            <person name="Wang A."/>
            <person name="Jiang F."/>
            <person name="Liu H."/>
            <person name="Zhao H."/>
            <person name="Xu D."/>
            <person name="Zhang Y."/>
        </authorList>
    </citation>
    <scope>NUCLEOTIDE SEQUENCE [LARGE SCALE GENOMIC DNA]</scope>
    <source>
        <strain evidence="2">cv. Yunnan</strain>
        <tissue evidence="1">Leaves</tissue>
    </source>
</reference>
<proteinExistence type="predicted"/>
<sequence length="433" mass="46528">MKVPHSPVPDGSLKPLGGSEVEQTTESNSVSMEFDQDATVEIPASQPLVCTKGRSSQAQDPEDTDMNLELSAPLQNFVTKQDAKSVWNSPSAGMESFADKIKKANEIEGIGDTVQNAAPSTGSDPVSVGISGPLLGTKASARVGDSDGFTMVTRRKKMGPFNVQRKKQTPVRVKVSSQQYAPVRSNVNQIPVGSSVPHSSNIPVSTQDVDKSGVNKPPTVGLNVPKKVSKGFNFARAVQGDVGSKSQHSSTVNMISKTAATPKPIDLVTPNRFSVLDIPNSIKHNKLIGVQDDLYPPDQVLEEGVDVDSNKAICSNKFVCQLNREHVDGSRILPGSILSPPKQAGESSRGKSYGISDKQKKDIADRLKNAGSIKVDIVDQWCPGQWDYFNDLCTLMGLDPDYCIEDVDSDTENGMYQFMSGLPSSDAPKPSRK</sequence>
<keyword evidence="2" id="KW-1185">Reference proteome</keyword>
<organism evidence="1 2">
    <name type="scientific">Smallanthus sonchifolius</name>
    <dbReference type="NCBI Taxonomy" id="185202"/>
    <lineage>
        <taxon>Eukaryota</taxon>
        <taxon>Viridiplantae</taxon>
        <taxon>Streptophyta</taxon>
        <taxon>Embryophyta</taxon>
        <taxon>Tracheophyta</taxon>
        <taxon>Spermatophyta</taxon>
        <taxon>Magnoliopsida</taxon>
        <taxon>eudicotyledons</taxon>
        <taxon>Gunneridae</taxon>
        <taxon>Pentapetalae</taxon>
        <taxon>asterids</taxon>
        <taxon>campanulids</taxon>
        <taxon>Asterales</taxon>
        <taxon>Asteraceae</taxon>
        <taxon>Asteroideae</taxon>
        <taxon>Heliantheae alliance</taxon>
        <taxon>Millerieae</taxon>
        <taxon>Smallanthus</taxon>
    </lineage>
</organism>
<evidence type="ECO:0000313" key="1">
    <source>
        <dbReference type="EMBL" id="KAI3804194.1"/>
    </source>
</evidence>
<gene>
    <name evidence="1" type="ORF">L1987_32368</name>
</gene>
<reference evidence="2" key="1">
    <citation type="journal article" date="2022" name="Mol. Ecol. Resour.">
        <title>The genomes of chicory, endive, great burdock and yacon provide insights into Asteraceae palaeo-polyploidization history and plant inulin production.</title>
        <authorList>
            <person name="Fan W."/>
            <person name="Wang S."/>
            <person name="Wang H."/>
            <person name="Wang A."/>
            <person name="Jiang F."/>
            <person name="Liu H."/>
            <person name="Zhao H."/>
            <person name="Xu D."/>
            <person name="Zhang Y."/>
        </authorList>
    </citation>
    <scope>NUCLEOTIDE SEQUENCE [LARGE SCALE GENOMIC DNA]</scope>
    <source>
        <strain evidence="2">cv. Yunnan</strain>
    </source>
</reference>
<protein>
    <submittedName>
        <fullName evidence="1">Uncharacterized protein</fullName>
    </submittedName>
</protein>
<evidence type="ECO:0000313" key="2">
    <source>
        <dbReference type="Proteomes" id="UP001056120"/>
    </source>
</evidence>
<dbReference type="EMBL" id="CM042027">
    <property type="protein sequence ID" value="KAI3804194.1"/>
    <property type="molecule type" value="Genomic_DNA"/>
</dbReference>